<sequence length="366" mass="42030">MNDLQTNKLNQSIVSAKPRESQFELLRIFAMLMITIGHFLIRTDTCGYTSPYQNNISSVIGISLLSFFIIGVNVFVLISGYFGIKHITKSILRLVVDCVLFGSVAYIFAQTVFPASALSCGFKSFLHCINFRGWWFIFDYILLVMISPMLERILKDISFVSLSKYIILLTIVNIWGGYLCQHINSNGFNYLNFIYLYIIARYLRLAREKKVILHLQKYGLLYWIICCALMVSLFELAFALRGKAINSNLWWGYNNPIVIVSSICFFCYFMKRKFFNKYVNILASGMLGVYLLHDGPSIIWFWNSGIIKTLYQNNGYILVVGLACFVFLICVLLSLIINYVVNACGLQFTINTLSNKISRITLKFLK</sequence>
<keyword evidence="1" id="KW-0472">Membrane</keyword>
<feature type="transmembrane region" description="Helical" evidence="1">
    <location>
        <begin position="25"/>
        <end position="41"/>
    </location>
</feature>
<dbReference type="InterPro" id="IPR002656">
    <property type="entry name" value="Acyl_transf_3_dom"/>
</dbReference>
<gene>
    <name evidence="3" type="ORF">CIK91_01160</name>
</gene>
<feature type="transmembrane region" description="Helical" evidence="1">
    <location>
        <begin position="157"/>
        <end position="176"/>
    </location>
</feature>
<dbReference type="Proteomes" id="UP000216189">
    <property type="component" value="Unassembled WGS sequence"/>
</dbReference>
<name>A0ABX4EKH1_SEGBR</name>
<proteinExistence type="predicted"/>
<feature type="transmembrane region" description="Helical" evidence="1">
    <location>
        <begin position="250"/>
        <end position="269"/>
    </location>
</feature>
<evidence type="ECO:0000259" key="2">
    <source>
        <dbReference type="Pfam" id="PF01757"/>
    </source>
</evidence>
<feature type="transmembrane region" description="Helical" evidence="1">
    <location>
        <begin position="281"/>
        <end position="303"/>
    </location>
</feature>
<feature type="domain" description="Acyltransferase 3" evidence="2">
    <location>
        <begin position="23"/>
        <end position="334"/>
    </location>
</feature>
<evidence type="ECO:0000313" key="4">
    <source>
        <dbReference type="Proteomes" id="UP000216189"/>
    </source>
</evidence>
<reference evidence="3 4" key="1">
    <citation type="submission" date="2017-08" db="EMBL/GenBank/DDBJ databases">
        <title>Comparative genomics of non-oral Prevotella species.</title>
        <authorList>
            <person name="Accetto T."/>
            <person name="Nograsek B."/>
            <person name="Avgustin G."/>
        </authorList>
    </citation>
    <scope>NUCLEOTIDE SEQUENCE [LARGE SCALE GENOMIC DNA]</scope>
    <source>
        <strain evidence="3 4">TC1-1</strain>
    </source>
</reference>
<feature type="transmembrane region" description="Helical" evidence="1">
    <location>
        <begin position="218"/>
        <end position="238"/>
    </location>
</feature>
<keyword evidence="4" id="KW-1185">Reference proteome</keyword>
<feature type="transmembrane region" description="Helical" evidence="1">
    <location>
        <begin position="315"/>
        <end position="341"/>
    </location>
</feature>
<evidence type="ECO:0000256" key="1">
    <source>
        <dbReference type="SAM" id="Phobius"/>
    </source>
</evidence>
<evidence type="ECO:0000313" key="3">
    <source>
        <dbReference type="EMBL" id="OYP57191.1"/>
    </source>
</evidence>
<keyword evidence="1" id="KW-1133">Transmembrane helix</keyword>
<feature type="transmembrane region" description="Helical" evidence="1">
    <location>
        <begin position="188"/>
        <end position="206"/>
    </location>
</feature>
<feature type="transmembrane region" description="Helical" evidence="1">
    <location>
        <begin position="61"/>
        <end position="84"/>
    </location>
</feature>
<keyword evidence="1" id="KW-0812">Transmembrane</keyword>
<dbReference type="RefSeq" id="WP_094447996.1">
    <property type="nucleotide sequence ID" value="NZ_CP091802.1"/>
</dbReference>
<dbReference type="EMBL" id="NPJF01000009">
    <property type="protein sequence ID" value="OYP57191.1"/>
    <property type="molecule type" value="Genomic_DNA"/>
</dbReference>
<comment type="caution">
    <text evidence="3">The sequence shown here is derived from an EMBL/GenBank/DDBJ whole genome shotgun (WGS) entry which is preliminary data.</text>
</comment>
<organism evidence="3 4">
    <name type="scientific">Segatella bryantii</name>
    <name type="common">Prevotella bryantii</name>
    <dbReference type="NCBI Taxonomy" id="77095"/>
    <lineage>
        <taxon>Bacteria</taxon>
        <taxon>Pseudomonadati</taxon>
        <taxon>Bacteroidota</taxon>
        <taxon>Bacteroidia</taxon>
        <taxon>Bacteroidales</taxon>
        <taxon>Prevotellaceae</taxon>
        <taxon>Segatella</taxon>
    </lineage>
</organism>
<accession>A0ABX4EKH1</accession>
<dbReference type="Pfam" id="PF01757">
    <property type="entry name" value="Acyl_transf_3"/>
    <property type="match status" value="1"/>
</dbReference>
<feature type="transmembrane region" description="Helical" evidence="1">
    <location>
        <begin position="91"/>
        <end position="113"/>
    </location>
</feature>
<feature type="transmembrane region" description="Helical" evidence="1">
    <location>
        <begin position="133"/>
        <end position="150"/>
    </location>
</feature>
<protein>
    <recommendedName>
        <fullName evidence="2">Acyltransferase 3 domain-containing protein</fullName>
    </recommendedName>
</protein>